<evidence type="ECO:0000256" key="4">
    <source>
        <dbReference type="ARBA" id="ARBA00022443"/>
    </source>
</evidence>
<feature type="domain" description="Ig-like" evidence="16">
    <location>
        <begin position="853"/>
        <end position="937"/>
    </location>
</feature>
<feature type="domain" description="Ig-like" evidence="16">
    <location>
        <begin position="2653"/>
        <end position="2738"/>
    </location>
</feature>
<dbReference type="SUPFAM" id="SSF50044">
    <property type="entry name" value="SH3-domain"/>
    <property type="match status" value="1"/>
</dbReference>
<dbReference type="SUPFAM" id="SSF48726">
    <property type="entry name" value="Immunoglobulin"/>
    <property type="match status" value="36"/>
</dbReference>
<comment type="caution">
    <text evidence="18">The sequence shown here is derived from an EMBL/GenBank/DDBJ whole genome shotgun (WGS) entry which is preliminary data.</text>
</comment>
<evidence type="ECO:0000259" key="13">
    <source>
        <dbReference type="PROSITE" id="PS50002"/>
    </source>
</evidence>
<name>A0A401SFT5_CHIPU</name>
<feature type="domain" description="Ig-like" evidence="16">
    <location>
        <begin position="764"/>
        <end position="848"/>
    </location>
</feature>
<feature type="region of interest" description="Disordered" evidence="12">
    <location>
        <begin position="4303"/>
        <end position="4357"/>
    </location>
</feature>
<dbReference type="InterPro" id="IPR011993">
    <property type="entry name" value="PH-like_dom_sf"/>
</dbReference>
<dbReference type="Gene3D" id="1.20.900.10">
    <property type="entry name" value="Dbl homology (DH) domain"/>
    <property type="match status" value="1"/>
</dbReference>
<dbReference type="PROSITE" id="PS50003">
    <property type="entry name" value="PH_DOMAIN"/>
    <property type="match status" value="1"/>
</dbReference>
<dbReference type="OrthoDB" id="10072266at2759"/>
<dbReference type="InterPro" id="IPR013098">
    <property type="entry name" value="Ig_I-set"/>
</dbReference>
<feature type="domain" description="Ig-like" evidence="16">
    <location>
        <begin position="315"/>
        <end position="391"/>
    </location>
</feature>
<dbReference type="SMART" id="SM00408">
    <property type="entry name" value="IGc2"/>
    <property type="match status" value="32"/>
</dbReference>
<feature type="domain" description="Ig-like" evidence="16">
    <location>
        <begin position="3432"/>
        <end position="3526"/>
    </location>
</feature>
<dbReference type="FunFam" id="2.60.40.10:FF:000214">
    <property type="entry name" value="titin isoform X1"/>
    <property type="match status" value="2"/>
</dbReference>
<feature type="domain" description="Ig-like" evidence="16">
    <location>
        <begin position="3183"/>
        <end position="3276"/>
    </location>
</feature>
<dbReference type="InterPro" id="IPR035526">
    <property type="entry name" value="Obscurin_SH3"/>
</dbReference>
<comment type="subcellular location">
    <subcellularLocation>
        <location evidence="2">Cytoplasm</location>
    </subcellularLocation>
    <subcellularLocation>
        <location evidence="1">Nucleus</location>
    </subcellularLocation>
</comment>
<dbReference type="InterPro" id="IPR001452">
    <property type="entry name" value="SH3_domain"/>
</dbReference>
<dbReference type="InterPro" id="IPR003961">
    <property type="entry name" value="FN3_dom"/>
</dbReference>
<evidence type="ECO:0000256" key="5">
    <source>
        <dbReference type="ARBA" id="ARBA00022490"/>
    </source>
</evidence>
<feature type="domain" description="Ig-like" evidence="16">
    <location>
        <begin position="1209"/>
        <end position="1281"/>
    </location>
</feature>
<dbReference type="EMBL" id="BEZZ01000243">
    <property type="protein sequence ID" value="GCC29258.1"/>
    <property type="molecule type" value="Genomic_DNA"/>
</dbReference>
<feature type="region of interest" description="Disordered" evidence="12">
    <location>
        <begin position="4398"/>
        <end position="4446"/>
    </location>
</feature>
<dbReference type="FunFam" id="2.30.29.30:FF:000197">
    <property type="entry name" value="obscurin isoform X5"/>
    <property type="match status" value="1"/>
</dbReference>
<feature type="domain" description="Ig-like" evidence="16">
    <location>
        <begin position="497"/>
        <end position="569"/>
    </location>
</feature>
<dbReference type="CDD" id="cd23767">
    <property type="entry name" value="IQCD"/>
    <property type="match status" value="1"/>
</dbReference>
<feature type="domain" description="Ig-like" evidence="16">
    <location>
        <begin position="1475"/>
        <end position="1562"/>
    </location>
</feature>
<dbReference type="SUPFAM" id="SSF49265">
    <property type="entry name" value="Fibronectin type III"/>
    <property type="match status" value="1"/>
</dbReference>
<feature type="domain" description="Ig-like" evidence="16">
    <location>
        <begin position="52"/>
        <end position="124"/>
    </location>
</feature>
<dbReference type="InterPro" id="IPR013783">
    <property type="entry name" value="Ig-like_fold"/>
</dbReference>
<dbReference type="InterPro" id="IPR000048">
    <property type="entry name" value="IQ_motif_EF-hand-BS"/>
</dbReference>
<feature type="domain" description="Ig-like" evidence="16">
    <location>
        <begin position="4168"/>
        <end position="4258"/>
    </location>
</feature>
<dbReference type="CDD" id="cd00063">
    <property type="entry name" value="FN3"/>
    <property type="match status" value="1"/>
</dbReference>
<dbReference type="PRINTS" id="PR00014">
    <property type="entry name" value="FNTYPEIII"/>
</dbReference>
<dbReference type="FunFam" id="2.60.40.10:FF:000421">
    <property type="entry name" value="LOW QUALITY PROTEIN: obscurin"/>
    <property type="match status" value="4"/>
</dbReference>
<keyword evidence="6" id="KW-0597">Phosphoprotein</keyword>
<dbReference type="Pfam" id="PF00621">
    <property type="entry name" value="RhoGEF"/>
    <property type="match status" value="1"/>
</dbReference>
<feature type="domain" description="Ig-like" evidence="16">
    <location>
        <begin position="408"/>
        <end position="491"/>
    </location>
</feature>
<dbReference type="FunFam" id="1.20.900.10:FF:000027">
    <property type="entry name" value="Obscurin, cytoskeletal calmodulin and titin-interacting RhoGEF"/>
    <property type="match status" value="1"/>
</dbReference>
<feature type="domain" description="SH3" evidence="13">
    <location>
        <begin position="3660"/>
        <end position="3727"/>
    </location>
</feature>
<dbReference type="InterPro" id="IPR007110">
    <property type="entry name" value="Ig-like_dom"/>
</dbReference>
<evidence type="ECO:0000259" key="16">
    <source>
        <dbReference type="PROSITE" id="PS50835"/>
    </source>
</evidence>
<dbReference type="SMART" id="SM00060">
    <property type="entry name" value="FN3"/>
    <property type="match status" value="1"/>
</dbReference>
<keyword evidence="4 11" id="KW-0728">SH3 domain</keyword>
<organism evidence="18 19">
    <name type="scientific">Chiloscyllium punctatum</name>
    <name type="common">Brownbanded bambooshark</name>
    <name type="synonym">Hemiscyllium punctatum</name>
    <dbReference type="NCBI Taxonomy" id="137246"/>
    <lineage>
        <taxon>Eukaryota</taxon>
        <taxon>Metazoa</taxon>
        <taxon>Chordata</taxon>
        <taxon>Craniata</taxon>
        <taxon>Vertebrata</taxon>
        <taxon>Chondrichthyes</taxon>
        <taxon>Elasmobranchii</taxon>
        <taxon>Galeomorphii</taxon>
        <taxon>Galeoidea</taxon>
        <taxon>Orectolobiformes</taxon>
        <taxon>Hemiscylliidae</taxon>
        <taxon>Chiloscyllium</taxon>
    </lineage>
</organism>
<dbReference type="Pfam" id="PF00041">
    <property type="entry name" value="fn3"/>
    <property type="match status" value="1"/>
</dbReference>
<feature type="domain" description="Ig-like" evidence="16">
    <location>
        <begin position="942"/>
        <end position="1024"/>
    </location>
</feature>
<evidence type="ECO:0000256" key="7">
    <source>
        <dbReference type="ARBA" id="ARBA00022737"/>
    </source>
</evidence>
<dbReference type="GO" id="GO:0005085">
    <property type="term" value="F:guanyl-nucleotide exchange factor activity"/>
    <property type="evidence" value="ECO:0007669"/>
    <property type="project" value="InterPro"/>
</dbReference>
<evidence type="ECO:0000259" key="14">
    <source>
        <dbReference type="PROSITE" id="PS50003"/>
    </source>
</evidence>
<feature type="domain" description="Ig-like" evidence="16">
    <location>
        <begin position="3317"/>
        <end position="3406"/>
    </location>
</feature>
<feature type="domain" description="Ig-like" evidence="16">
    <location>
        <begin position="1746"/>
        <end position="1819"/>
    </location>
</feature>
<feature type="compositionally biased region" description="Low complexity" evidence="12">
    <location>
        <begin position="3640"/>
        <end position="3649"/>
    </location>
</feature>
<dbReference type="InterPro" id="IPR001849">
    <property type="entry name" value="PH_domain"/>
</dbReference>
<dbReference type="FunFam" id="2.60.40.10:FF:000380">
    <property type="entry name" value="obscurin isoform X3"/>
    <property type="match status" value="1"/>
</dbReference>
<dbReference type="Pfam" id="PF00612">
    <property type="entry name" value="IQ"/>
    <property type="match status" value="1"/>
</dbReference>
<dbReference type="FunFam" id="2.60.40.10:FF:000050">
    <property type="entry name" value="Titin isoform B"/>
    <property type="match status" value="1"/>
</dbReference>
<protein>
    <recommendedName>
        <fullName evidence="20">Obscurin</fullName>
    </recommendedName>
</protein>
<dbReference type="Gene3D" id="2.30.30.40">
    <property type="entry name" value="SH3 Domains"/>
    <property type="match status" value="1"/>
</dbReference>
<dbReference type="PROSITE" id="PS50002">
    <property type="entry name" value="SH3"/>
    <property type="match status" value="1"/>
</dbReference>
<feature type="domain" description="Ig-like" evidence="16">
    <location>
        <begin position="1298"/>
        <end position="1382"/>
    </location>
</feature>
<dbReference type="InterPro" id="IPR036116">
    <property type="entry name" value="FN3_sf"/>
</dbReference>
<feature type="region of interest" description="Disordered" evidence="12">
    <location>
        <begin position="2833"/>
        <end position="2855"/>
    </location>
</feature>
<evidence type="ECO:0000256" key="1">
    <source>
        <dbReference type="ARBA" id="ARBA00004123"/>
    </source>
</evidence>
<dbReference type="STRING" id="137246.A0A401SFT5"/>
<accession>A0A401SFT5</accession>
<dbReference type="FunFam" id="2.60.40.10:FF:000866">
    <property type="entry name" value="Obscurin, cytoskeletal calmodulin and titin-interacting RhoGEF"/>
    <property type="match status" value="1"/>
</dbReference>
<dbReference type="InterPro" id="IPR003598">
    <property type="entry name" value="Ig_sub2"/>
</dbReference>
<feature type="domain" description="Ig-like" evidence="16">
    <location>
        <begin position="1567"/>
        <end position="1655"/>
    </location>
</feature>
<proteinExistence type="inferred from homology"/>
<dbReference type="Gene3D" id="2.60.40.10">
    <property type="entry name" value="Immunoglobulins"/>
    <property type="match status" value="37"/>
</dbReference>
<feature type="domain" description="Ig-like" evidence="16">
    <location>
        <begin position="2374"/>
        <end position="2460"/>
    </location>
</feature>
<evidence type="ECO:0000256" key="12">
    <source>
        <dbReference type="SAM" id="MobiDB-lite"/>
    </source>
</evidence>
<feature type="domain" description="Ig-like" evidence="16">
    <location>
        <begin position="2104"/>
        <end position="2188"/>
    </location>
</feature>
<dbReference type="CDD" id="cd12025">
    <property type="entry name" value="SH3_Obscurin_like"/>
    <property type="match status" value="1"/>
</dbReference>
<evidence type="ECO:0000259" key="17">
    <source>
        <dbReference type="PROSITE" id="PS50853"/>
    </source>
</evidence>
<dbReference type="InterPro" id="IPR000219">
    <property type="entry name" value="DH_dom"/>
</dbReference>
<dbReference type="PROSITE" id="PS50853">
    <property type="entry name" value="FN3"/>
    <property type="match status" value="1"/>
</dbReference>
<dbReference type="SMART" id="SM00406">
    <property type="entry name" value="IGv"/>
    <property type="match status" value="9"/>
</dbReference>
<evidence type="ECO:0000313" key="18">
    <source>
        <dbReference type="EMBL" id="GCC29258.1"/>
    </source>
</evidence>
<dbReference type="CDD" id="cd20971">
    <property type="entry name" value="IgI_1_Titin-A168_like"/>
    <property type="match status" value="1"/>
</dbReference>
<feature type="domain" description="Ig-like" evidence="16">
    <location>
        <begin position="586"/>
        <end position="658"/>
    </location>
</feature>
<evidence type="ECO:0000256" key="2">
    <source>
        <dbReference type="ARBA" id="ARBA00004496"/>
    </source>
</evidence>
<feature type="domain" description="DH" evidence="15">
    <location>
        <begin position="3752"/>
        <end position="3937"/>
    </location>
</feature>
<dbReference type="InterPro" id="IPR055251">
    <property type="entry name" value="SOS1_NGEF_PH"/>
</dbReference>
<dbReference type="PANTHER" id="PTHR35971:SF5">
    <property type="entry name" value="OBSCURIN LIKE CYTOSKELETAL ADAPTOR 1"/>
    <property type="match status" value="1"/>
</dbReference>
<dbReference type="SMART" id="SM00325">
    <property type="entry name" value="RhoGEF"/>
    <property type="match status" value="1"/>
</dbReference>
<dbReference type="SMART" id="SM00409">
    <property type="entry name" value="IG"/>
    <property type="match status" value="36"/>
</dbReference>
<dbReference type="GO" id="GO:0005634">
    <property type="term" value="C:nucleus"/>
    <property type="evidence" value="ECO:0007669"/>
    <property type="project" value="UniProtKB-SubCell"/>
</dbReference>
<dbReference type="FunFam" id="2.60.40.10:FF:000747">
    <property type="entry name" value="obscurin isoform X6"/>
    <property type="match status" value="1"/>
</dbReference>
<feature type="region of interest" description="Disordered" evidence="12">
    <location>
        <begin position="3553"/>
        <end position="3577"/>
    </location>
</feature>
<feature type="domain" description="Ig-like" evidence="16">
    <location>
        <begin position="675"/>
        <end position="761"/>
    </location>
</feature>
<feature type="domain" description="Ig-like" evidence="16">
    <location>
        <begin position="1120"/>
        <end position="1204"/>
    </location>
</feature>
<feature type="compositionally biased region" description="Basic and acidic residues" evidence="12">
    <location>
        <begin position="3554"/>
        <end position="3574"/>
    </location>
</feature>
<dbReference type="FunFam" id="2.60.40.10:FF:000228">
    <property type="entry name" value="obscurin isoform X4"/>
    <property type="match status" value="18"/>
</dbReference>
<feature type="domain" description="Ig-like" evidence="16">
    <location>
        <begin position="2192"/>
        <end position="2266"/>
    </location>
</feature>
<evidence type="ECO:0000256" key="11">
    <source>
        <dbReference type="PROSITE-ProRule" id="PRU00192"/>
    </source>
</evidence>
<dbReference type="InterPro" id="IPR003599">
    <property type="entry name" value="Ig_sub"/>
</dbReference>
<evidence type="ECO:0000256" key="6">
    <source>
        <dbReference type="ARBA" id="ARBA00022553"/>
    </source>
</evidence>
<feature type="domain" description="Ig-like" evidence="16">
    <location>
        <begin position="230"/>
        <end position="312"/>
    </location>
</feature>
<feature type="region of interest" description="Disordered" evidence="12">
    <location>
        <begin position="2801"/>
        <end position="2820"/>
    </location>
</feature>
<dbReference type="GO" id="GO:0005737">
    <property type="term" value="C:cytoplasm"/>
    <property type="evidence" value="ECO:0007669"/>
    <property type="project" value="UniProtKB-SubCell"/>
</dbReference>
<dbReference type="SMART" id="SM00015">
    <property type="entry name" value="IQ"/>
    <property type="match status" value="1"/>
</dbReference>
<sequence>MLLDANDKYKMKQKGSNIELIIHDLKLEDAGEYTCDSGEEQTTALLKVKALPVHFKKELQNVEVQEGDTASLCCELSKADASVKWRKGSILLHPSDKHEMKQNGTSVELLIHNLKLDDSGEYTCDCGDKMTKSCLKVKALPILFKQGLQSKEAEEDSSVSLCCEVTKCDVPVQWKKGSSVLHSSNKYEMKQNGSLIELIIHNLKLEDAGQYICDSGFQQTSATLKVKALPVLFKKKFHDQEIEEDSSTSLKCEITKPNAAVKWRKASVLLQPSDKYEMKQKGCYVELLIHNVKLEDAGEYTCDSGDEQITASLKVKVLAVLFKQELENQEAEENSTAIFSCVITKPDAPVKWRKESVVLHPSEKHEMKQKGSCVELLIHSLSVQDAGNYTCDTGDQQTMAILKVKVLPVHFKQELRSLEAEEDSTAILNCEITKPDAPVEWSKESVVLQSSKKHEMKQKGSYVELLIHNLKPEDAGKYTCDTGDQQSVAILKVKALPVLFKERLKNQETEEDSTATLNCEITKPNAPVDWRKGSVLLHPCEKYEMKQNDSCVELLIHNLKAEDAGQYICDTGDQQTMAILKVKVLPVLFKEELKSVNAEEGSTASLHCLVSKPDAPVKWRKESLLLHPNEKYEMNQKGPYVELLIHSLKEEDTGEYTCDTGVQQTTACLKVKVAPILFKQELQNEEAEEGSTAILHCEVTKPNASVKWRKGSTIIHQSEKYELRQTGSCLELLIHNLKLQDSGEYTCDSGDQLTTASLKVNVLPAFFKQELQNEEAEEGGTATLRCEITKCDAPVKWRKGSLVLHESDKYEMKQEGSICDLLIHSLKPEDGGDYTCYSGDQHTTASLRVKAMPVLFKKGLQNVEAEEDSTATLHCEVTKPNALVKWRKGSVLIQSSDKYKLKQEDSSIKLLIQKLKLEDAGEYTCDSGDHQTTASLTVKALPALFKQELQNTEAEENSSVILCCEITKPDVPVEWRKGSTVLHPSDKYAMMKQGSSIELLIRNISPDDGGEYTCDSGDQQTTASLKVKVLPVVFKQELKNTEADEGDMATLFCEITKPDAPVEWKKGIVVLQSGDKYKMKQEGCCIQLSVYNLKPEDQGEYTCDSGDQKTTAFLKVNVLPVLFKQVLQNVEAEEGGIAKFHCEITKPDAAVEWRKGSVVLLPCGKYEMKNWGPIVELFIHDVEPEDAGEYTCDSGERQTTASLNVKALPVLFRQELQNEEAEEGNVVTLHCELTKPGAPVEWRKGSLTLHSSNKYEMKQDGPIVQLSIHNVNVEDAGQYTCDSGDQQTTGYLKVNAAPIILQKELQNIEVKEYDTGTLFCELSKPNVPVTWRKGTLLIFPNEKYEMKQDGLVQILQIHDMKSEDGGEYSCSFEDQQTTAFVAVKVLPALFKRWLQNVEVEEGHTAILQCELTKSDASVEWRKGSVVLQPNDKYEMKYEGFIVELLIHNLKMEDAGEYTCDSGDQQTTAALTVTEPDVTIVDGLKNVEVVEGGDVLFECKVSHENTRGVQWVLGGIELQNNEMNEISIKSGNIHTLMLRQVTQDDSGAVTFKVGKHTSSAQLTVKATPATFTQLLQNMVVDEVESVTLICVLSQANVPVVWKKGLTTISQSEKYEIKQEGCVHMLCVHDVKSDDSGEYTCVSGDQLTTASLTVKVSEVKIIECLKDVTVFVNETAVFECKVHPENFADVQWWLGDIPLQHNEMNEISIEHGTIHTLKLKNVTQEDCGTVTFKVGKHTSSAKLLVKGPPLTFTQELENMEAMENSTTTLLCKLSQPNVPVTWKMGSRAISPSEKYEIKQEDYVHMLLIHDVNIEDSGDYTCDSGLRQSTAVLQVKAAPVYFIKKLQSQEADEGSMITLHCELTKADAPVIWRKGSKKLNHGDKYDLIRKGCAVELLIHNVKKEDGGVYICDSGDDQTTATLTIKEHIKIIRGLEDTSVFAQNTVKFLCEVSHEDAANAQWWLNGTLVQSNELHEVEATNKIHTLTMKNLTPDDSGTVVFKIGCESSTAKLMVQEKPKVLFRQNLQDLKAQEEGTTILHCELSEDGMAVTWKKGSESIKSSSKYEVRQNGPVAELVISDLTLEDAGEYTCESGDQQTTASLIVEAVPAYFKKGLQDEETVEGHTVTLHCELSKPDVLVEWRKRLAVLQPSDKYEMKQNGAVVELLIHNVKRGDDGKYTCYCGNLQTTASLTVKEHDIKIVSGLKNTDVFAGESATFSCELSHKDVENVQWWLDGSPLQNNDLNEISVQDGNIHTLTLQSLGTDDSGTVTFKAGSLISSAKLLVKDPTVEVVSEMEDIIREEHGTAEFICQYSRPVKAVWRRNDKEVQADGHRVIIDQDWNVAKLKICDVTPTDSGTYTCEAAGTKVAAVLSVPAKQPDILKGLENVDTSEGGEALFECHLSRPDLHDYKWLMDDIAISQSENVEMAILEAGKRHLLLLKNLIPLDSCRVTFVSGNAMSSAYLTVKGWHVNILKTLTNIEVIQGSDTEFECILSEVVPATEVTWYLNETDIQSDEHWKPKAESNTYKLALKNAQLNHSGEITFASRDAITSAKLTVIGLPDPPEDPEVVRKSHQSVTLSWFTPLSDGGSAILGYFVEMKPTDSDCWLPCNTKVIDETEFIVDNLIPGTGYRFRVSALNRAGAGEPVHLPQMVLLEVPVTVIIPLSNVTINNGESGKLECEFSTECVNVKWLKNDQQIESSSKYEIICDRKKHCLTIHKCSVEDEGKYTCMLSSDIKTSAEVCIDDVMQPIPTQDLEVPQEPDQVTVELIDGEEVPPKPSLPPEAAQEGDLHLLWEALAKKRRMSREPTLDSISEVPEEDDKAQKHRLQKAMELEDLSTDEMSRTCDSYTSSDDESRSGTPSLVHYLKKAGKSTVTVAGKVQTISTNKFWKHWETSNTEIDQLQDVKEDPSLVEAATKIQAAFKGYKTRKELKQQVAPVFTEVFKSQISKFGQTVHLECVTQSNSEIKVQWLKDGEEIVDGRHYHIDNYSDGTCSLIITGVEQNDTGTYTCEVSNKFGATSHSGKVTIASDVKETVKKVKDGIGIKYSTDSEPESSSGSEVDDAFRRAGKRLHRLLHSKLSFEISDVEEEFFFSADEGDEDILDKQTYHEDENYIYIKFDSLTEAEIAATRFREIFIGQGIPVHIDICEEGSRVEIRIKKVSRPTAASIDDRTNIEEGVHAILVESAPHVISELQNQDVQEGYPVSFDCMVAGYPPPAVRWFKDGKLIEENDHYMINEDQDGCHQLILTSVNLSDMGVYRCVAENYIGVASTKAELRVDVSSSDYDTAEATETSSYVSAQASLTREQNLEGLESQAEEEQLPQIIEELHDVFVTVGAPIVKLQIKVKGYPKPRVYWFKNGKPLRATDEILMTDNKGDHSLEILNVSKEAGGEYAAYISNSSGSAYTSALLYVQSPGEEIEKHIPEEKSDKPEKLVPPRFLEKFTSKNVKKGASITLTVRVKGSPIPDITWLKEESVEDVIWIKKDTPGYKLASSNMQHSLILLDVGKEYTGVYTCIATNKAGQSICSAHLDVVDEIEAPPEETTTVKEAIMQTFLHGPQEIDHKGPEKDQREVITEVSREASATTTLPHFSLSDVGTEEFLQKLTSQITQMVSAKITQASLRVPGAESDEEAKTPSPSPRHGRSRPSSIVNESSSESEDAETRGEVFDIYVATADYNPPPSEKESIHLKERQYVEVLDSAHPLKWLVRTKPTKSTPARQGWVSPAYLDKRLKFSAEVALESPEIPGEIESEEEYRRKLYLLVQDLIATEKEFTKNLQFFVDHYVKHTETSAHVPPFLANSKETIFRNINEIADFHISTFLNDLLKCQTDDDIALCFIKNSDRFDKYMHYLVGQVQAESHITNPAVQDFYNKYTDEISSAQDPSESPVPPIHNFLEKPPNRLLKYQNFLKELIRNKARNNKNCALLEEAYAVVSALPKRADNSLHVSMIENYPGTLESLGDPIRKGHFIVWEGAPGARLSWKGHKRIVFLFKNHLLICKPKRDSRTDSQCYIFKNLMKLTNVDVNDFVEGDERSFEIWHEREDSVRKYTLQARTVNIKISWVKDITGIQQRFSLPAWSPPEFIEKLADCIAEMGQTVKLACLVIGNPKPVITWYKDGKLVEVDPHHIIIEDEDGSCTLILDTLTAADSGQYMCYAASAAGNANTLGKILVQVPPRFVSHLRNIAFVENEDTQFACTIEAAPTPQIRWSKDGSPLTNKTKYQTFYDPQFGVAVLVIKNTEKKDLGVYECEVTNKLGTARDVAELYLQAPALIPEKRGDQVVMIEVTEQETKVPKKTIIIEETITTVVKSPKVKRRTSSSISPARSPRPQETVPETSFSARPKRPAPKTQPESKETPLKKPPIPALMITEPEEQGATAMHVLVETKVQEQKPSWIEVEEVIEFKVKQSSKPERKRSASPSTHSLSEQRQRRHRSSSPRPKQPLRADPNINNSNNNLVEQMRSSVSEENLTNEGVQSLICNPETTIEIQPTTSDDINADCISDHFTDNSYKVSAHAVNEYDIQPSITEDQYKSNTQLLEVETPLVAHVGETVMLSFETPEPMDDEQQSLRNLSDSKTEPTLAVVDLPLDTSGDEMEEFKPKHEEEIDIEDEYVIIDEPPESGNDDLVNRDTKILTYNGKLLTLEDLEDYIPAQGETYKSEDSVDQDFSSAACSDEPCEISVLQAEISEPTIGKPVLLNVGKPVVTKRKPSYLHQFGDQRPGSMFMSTSRVTEMHSMRPSNLSVHVSGSCAESVIHSSTAMEKKPPFELKTSFCTEVQCSVDSGQPSFKTEVSTRTLNYGETVTLHINKKDSTEEASKSSHDKLKK</sequence>
<dbReference type="FunFam" id="2.60.40.10:FF:000032">
    <property type="entry name" value="palladin isoform X1"/>
    <property type="match status" value="1"/>
</dbReference>
<dbReference type="PROSITE" id="PS50835">
    <property type="entry name" value="IG_LIKE"/>
    <property type="match status" value="33"/>
</dbReference>
<dbReference type="Gene3D" id="2.30.29.30">
    <property type="entry name" value="Pleckstrin-homology domain (PH domain)/Phosphotyrosine-binding domain (PTB)"/>
    <property type="match status" value="1"/>
</dbReference>
<dbReference type="Pfam" id="PF07679">
    <property type="entry name" value="I-set"/>
    <property type="match status" value="34"/>
</dbReference>
<dbReference type="InterPro" id="IPR036179">
    <property type="entry name" value="Ig-like_dom_sf"/>
</dbReference>
<keyword evidence="5" id="KW-0963">Cytoplasm</keyword>
<feature type="domain" description="Fibronectin type-III" evidence="17">
    <location>
        <begin position="2558"/>
        <end position="2652"/>
    </location>
</feature>
<dbReference type="InterPro" id="IPR036028">
    <property type="entry name" value="SH3-like_dom_sf"/>
</dbReference>
<feature type="domain" description="PH" evidence="14">
    <location>
        <begin position="3955"/>
        <end position="4064"/>
    </location>
</feature>
<feature type="domain" description="Ig-like" evidence="16">
    <location>
        <begin position="2466"/>
        <end position="2551"/>
    </location>
</feature>
<keyword evidence="7" id="KW-0677">Repeat</keyword>
<feature type="domain" description="Ig-like" evidence="16">
    <location>
        <begin position="1387"/>
        <end position="1471"/>
    </location>
</feature>
<dbReference type="PROSITE" id="PS50096">
    <property type="entry name" value="IQ"/>
    <property type="match status" value="1"/>
</dbReference>
<dbReference type="Proteomes" id="UP000287033">
    <property type="component" value="Unassembled WGS sequence"/>
</dbReference>
<evidence type="ECO:0000256" key="10">
    <source>
        <dbReference type="ARBA" id="ARBA00023319"/>
    </source>
</evidence>
<dbReference type="Pfam" id="PF22697">
    <property type="entry name" value="SOS1_NGEF_PH"/>
    <property type="match status" value="1"/>
</dbReference>
<feature type="domain" description="Ig-like" evidence="16">
    <location>
        <begin position="2933"/>
        <end position="3022"/>
    </location>
</feature>
<dbReference type="GO" id="GO:0003007">
    <property type="term" value="P:heart morphogenesis"/>
    <property type="evidence" value="ECO:0007669"/>
    <property type="project" value="UniProtKB-ARBA"/>
</dbReference>
<dbReference type="PANTHER" id="PTHR35971">
    <property type="entry name" value="SI:DKEY-31G6.6"/>
    <property type="match status" value="1"/>
</dbReference>
<dbReference type="OMA" id="TEVKWWK"/>
<feature type="domain" description="Ig-like" evidence="16">
    <location>
        <begin position="1836"/>
        <end position="1920"/>
    </location>
</feature>
<dbReference type="FunFam" id="2.60.40.10:FF:000107">
    <property type="entry name" value="Myosin, light chain kinase a"/>
    <property type="match status" value="2"/>
</dbReference>
<dbReference type="FunFam" id="2.60.40.10:FF:000523">
    <property type="entry name" value="obscurin isoform X4"/>
    <property type="match status" value="1"/>
</dbReference>
<evidence type="ECO:0000313" key="19">
    <source>
        <dbReference type="Proteomes" id="UP000287033"/>
    </source>
</evidence>
<dbReference type="InterPro" id="IPR035899">
    <property type="entry name" value="DBL_dom_sf"/>
</dbReference>
<feature type="domain" description="Ig-like" evidence="16">
    <location>
        <begin position="4074"/>
        <end position="4160"/>
    </location>
</feature>
<evidence type="ECO:0000256" key="8">
    <source>
        <dbReference type="ARBA" id="ARBA00023157"/>
    </source>
</evidence>
<feature type="compositionally biased region" description="Low complexity" evidence="12">
    <location>
        <begin position="4310"/>
        <end position="4321"/>
    </location>
</feature>
<keyword evidence="19" id="KW-1185">Reference proteome</keyword>
<evidence type="ECO:0000259" key="15">
    <source>
        <dbReference type="PROSITE" id="PS50010"/>
    </source>
</evidence>
<feature type="domain" description="Ig-like" evidence="16">
    <location>
        <begin position="1031"/>
        <end position="1103"/>
    </location>
</feature>
<evidence type="ECO:0008006" key="20">
    <source>
        <dbReference type="Google" id="ProtNLM"/>
    </source>
</evidence>
<dbReference type="PROSITE" id="PS50010">
    <property type="entry name" value="DH_2"/>
    <property type="match status" value="1"/>
</dbReference>
<dbReference type="InterPro" id="IPR013106">
    <property type="entry name" value="Ig_V-set"/>
</dbReference>
<dbReference type="CDD" id="cd00096">
    <property type="entry name" value="Ig"/>
    <property type="match status" value="6"/>
</dbReference>
<reference evidence="18 19" key="1">
    <citation type="journal article" date="2018" name="Nat. Ecol. Evol.">
        <title>Shark genomes provide insights into elasmobranch evolution and the origin of vertebrates.</title>
        <authorList>
            <person name="Hara Y"/>
            <person name="Yamaguchi K"/>
            <person name="Onimaru K"/>
            <person name="Kadota M"/>
            <person name="Koyanagi M"/>
            <person name="Keeley SD"/>
            <person name="Tatsumi K"/>
            <person name="Tanaka K"/>
            <person name="Motone F"/>
            <person name="Kageyama Y"/>
            <person name="Nozu R"/>
            <person name="Adachi N"/>
            <person name="Nishimura O"/>
            <person name="Nakagawa R"/>
            <person name="Tanegashima C"/>
            <person name="Kiyatake I"/>
            <person name="Matsumoto R"/>
            <person name="Murakumo K"/>
            <person name="Nishida K"/>
            <person name="Terakita A"/>
            <person name="Kuratani S"/>
            <person name="Sato K"/>
            <person name="Hyodo S Kuraku.S."/>
        </authorList>
    </citation>
    <scope>NUCLEOTIDE SEQUENCE [LARGE SCALE GENOMIC DNA]</scope>
</reference>
<evidence type="ECO:0000256" key="3">
    <source>
        <dbReference type="ARBA" id="ARBA00006692"/>
    </source>
</evidence>
<dbReference type="SUPFAM" id="SSF48065">
    <property type="entry name" value="DBL homology domain (DH-domain)"/>
    <property type="match status" value="1"/>
</dbReference>
<keyword evidence="9" id="KW-0539">Nucleus</keyword>
<keyword evidence="8" id="KW-1015">Disulfide bond</keyword>
<feature type="domain" description="Ig-like" evidence="16">
    <location>
        <begin position="2283"/>
        <end position="2368"/>
    </location>
</feature>
<dbReference type="InterPro" id="IPR052385">
    <property type="entry name" value="Obscurin/Obscurin-like_Reg"/>
</dbReference>
<dbReference type="GO" id="GO:0055013">
    <property type="term" value="P:cardiac muscle cell development"/>
    <property type="evidence" value="ECO:0007669"/>
    <property type="project" value="UniProtKB-ARBA"/>
</dbReference>
<feature type="domain" description="Ig-like" evidence="16">
    <location>
        <begin position="2014"/>
        <end position="2097"/>
    </location>
</feature>
<dbReference type="SUPFAM" id="SSF50729">
    <property type="entry name" value="PH domain-like"/>
    <property type="match status" value="1"/>
</dbReference>
<evidence type="ECO:0000256" key="9">
    <source>
        <dbReference type="ARBA" id="ARBA00023242"/>
    </source>
</evidence>
<gene>
    <name evidence="18" type="ORF">chiPu_0007696</name>
</gene>
<feature type="domain" description="Ig-like" evidence="16">
    <location>
        <begin position="141"/>
        <end position="225"/>
    </location>
</feature>
<comment type="similarity">
    <text evidence="3">Belongs to the protein kinase superfamily. CAMK Ser/Thr protein kinase family.</text>
</comment>
<feature type="compositionally biased region" description="Basic and acidic residues" evidence="12">
    <location>
        <begin position="4398"/>
        <end position="4407"/>
    </location>
</feature>
<feature type="region of interest" description="Disordered" evidence="12">
    <location>
        <begin position="3615"/>
        <end position="3659"/>
    </location>
</feature>
<dbReference type="SMART" id="SM00233">
    <property type="entry name" value="PH"/>
    <property type="match status" value="1"/>
</dbReference>
<keyword evidence="10" id="KW-0393">Immunoglobulin domain</keyword>